<dbReference type="KEGG" id="scac:106095103"/>
<evidence type="ECO:0008006" key="3">
    <source>
        <dbReference type="Google" id="ProtNLM"/>
    </source>
</evidence>
<dbReference type="OrthoDB" id="2126411at2759"/>
<dbReference type="InterPro" id="IPR055325">
    <property type="entry name" value="CF161"/>
</dbReference>
<organism evidence="1 2">
    <name type="scientific">Stomoxys calcitrans</name>
    <name type="common">Stable fly</name>
    <name type="synonym">Conops calcitrans</name>
    <dbReference type="NCBI Taxonomy" id="35570"/>
    <lineage>
        <taxon>Eukaryota</taxon>
        <taxon>Metazoa</taxon>
        <taxon>Ecdysozoa</taxon>
        <taxon>Arthropoda</taxon>
        <taxon>Hexapoda</taxon>
        <taxon>Insecta</taxon>
        <taxon>Pterygota</taxon>
        <taxon>Neoptera</taxon>
        <taxon>Endopterygota</taxon>
        <taxon>Diptera</taxon>
        <taxon>Brachycera</taxon>
        <taxon>Muscomorpha</taxon>
        <taxon>Muscoidea</taxon>
        <taxon>Muscidae</taxon>
        <taxon>Stomoxys</taxon>
    </lineage>
</organism>
<dbReference type="Proteomes" id="UP000095300">
    <property type="component" value="Unassembled WGS sequence"/>
</dbReference>
<sequence length="301" mass="34777">MSLVTRSTYRPVVRLGNWYEDICLEEEKLQTFLSLRERGELMVEKTRRLYENFHKEIQLSTPRDTISFGDIVQLLPVHMQICNNSRNAENPPALSVSINERVVRRSQQMNEECDLTLAPSVRPCIRNSFRIVSIAGDGWEDNSALRIPKEELLKYGQPFRLQCLGGGEPLLLYSSQKSWDLTSPIHSNYESRKFGEINLTLGLCAKKNCGPGKFVPLAYTHWYCQHLDPHKRFETEGNPLPSNQPLVITHMATNRNLAAENLKIHTLFGTEFVVCVQNYKNIFKRETWQNIWMISNGHQIK</sequence>
<dbReference type="STRING" id="35570.A0A1I8PN48"/>
<dbReference type="GO" id="GO:0031514">
    <property type="term" value="C:motile cilium"/>
    <property type="evidence" value="ECO:0007669"/>
    <property type="project" value="TreeGrafter"/>
</dbReference>
<dbReference type="EnsemblMetazoa" id="SCAU009603-RA">
    <property type="protein sequence ID" value="SCAU009603-PA"/>
    <property type="gene ID" value="SCAU009603"/>
</dbReference>
<protein>
    <recommendedName>
        <fullName evidence="3">Cilia- and flagella-associated protein 161</fullName>
    </recommendedName>
</protein>
<evidence type="ECO:0000313" key="1">
    <source>
        <dbReference type="EnsemblMetazoa" id="SCAU009603-PA"/>
    </source>
</evidence>
<dbReference type="AlphaFoldDB" id="A0A1I8PN48"/>
<dbReference type="Pfam" id="PF24569">
    <property type="entry name" value="CFAP161"/>
    <property type="match status" value="1"/>
</dbReference>
<dbReference type="PANTHER" id="PTHR24274">
    <property type="entry name" value="CILIA- AND FLAGELLA-ASSOCIATED PROTEIN 161"/>
    <property type="match status" value="1"/>
</dbReference>
<accession>A0A1I8PN48</accession>
<gene>
    <name evidence="1" type="primary">106095103</name>
</gene>
<keyword evidence="2" id="KW-1185">Reference proteome</keyword>
<dbReference type="PANTHER" id="PTHR24274:SF1">
    <property type="entry name" value="CILIA- AND FLAGELLA-ASSOCIATED PROTEIN 161"/>
    <property type="match status" value="1"/>
</dbReference>
<proteinExistence type="predicted"/>
<dbReference type="VEuPathDB" id="VectorBase:SCAU009603"/>
<evidence type="ECO:0000313" key="2">
    <source>
        <dbReference type="Proteomes" id="UP000095300"/>
    </source>
</evidence>
<dbReference type="GO" id="GO:0060271">
    <property type="term" value="P:cilium assembly"/>
    <property type="evidence" value="ECO:0007669"/>
    <property type="project" value="TreeGrafter"/>
</dbReference>
<name>A0A1I8PN48_STOCA</name>
<reference evidence="1" key="1">
    <citation type="submission" date="2020-05" db="UniProtKB">
        <authorList>
            <consortium name="EnsemblMetazoa"/>
        </authorList>
    </citation>
    <scope>IDENTIFICATION</scope>
    <source>
        <strain evidence="1">USDA</strain>
    </source>
</reference>